<dbReference type="InterPro" id="IPR050712">
    <property type="entry name" value="NAD(P)H-dep_reductase"/>
</dbReference>
<dbReference type="EMBL" id="CP025704">
    <property type="protein sequence ID" value="AUN97491.1"/>
    <property type="molecule type" value="Genomic_DNA"/>
</dbReference>
<dbReference type="Gene3D" id="3.40.50.360">
    <property type="match status" value="1"/>
</dbReference>
<accession>A0A2K9NPP2</accession>
<name>A0A2K9NPP2_BACTC</name>
<reference evidence="1 2" key="1">
    <citation type="submission" date="2018-01" db="EMBL/GenBank/DDBJ databases">
        <title>Complete genome sequence of Bacteriovorax stolpii DSM12778.</title>
        <authorList>
            <person name="Tang B."/>
            <person name="Chang J."/>
        </authorList>
    </citation>
    <scope>NUCLEOTIDE SEQUENCE [LARGE SCALE GENOMIC DNA]</scope>
    <source>
        <strain evidence="1 2">DSM 12778</strain>
    </source>
</reference>
<sequence>MKVLLFAGSLRKDSFNKKLVNVVARIIEKEGKATPTILDLQPLNLPVYDGDIEAKGMPEGATKLASAIADADVLIISTPEYNGSMSSVLKTAIDWVSRVKPMPFSKKQVLLLGASPGALGAIRGLAHARTPFENLGNYLYPEIFGLSKAHEAFDEEGNLKDPAQYEKVQKLVHSFLTYCERK</sequence>
<dbReference type="GO" id="GO:0016491">
    <property type="term" value="F:oxidoreductase activity"/>
    <property type="evidence" value="ECO:0007669"/>
    <property type="project" value="InterPro"/>
</dbReference>
<dbReference type="Proteomes" id="UP000235584">
    <property type="component" value="Chromosome"/>
</dbReference>
<proteinExistence type="predicted"/>
<dbReference type="KEGG" id="bsto:C0V70_05070"/>
<dbReference type="SUPFAM" id="SSF52218">
    <property type="entry name" value="Flavoproteins"/>
    <property type="match status" value="1"/>
</dbReference>
<dbReference type="PANTHER" id="PTHR30543">
    <property type="entry name" value="CHROMATE REDUCTASE"/>
    <property type="match status" value="1"/>
</dbReference>
<dbReference type="RefSeq" id="WP_102242786.1">
    <property type="nucleotide sequence ID" value="NZ_CP025704.1"/>
</dbReference>
<dbReference type="InterPro" id="IPR005025">
    <property type="entry name" value="FMN_Rdtase-like_dom"/>
</dbReference>
<protein>
    <submittedName>
        <fullName evidence="1">Alpha-glucosidase</fullName>
    </submittedName>
</protein>
<dbReference type="Pfam" id="PF03358">
    <property type="entry name" value="FMN_red"/>
    <property type="match status" value="1"/>
</dbReference>
<organism evidence="1 2">
    <name type="scientific">Bacteriovorax stolpii</name>
    <name type="common">Bdellovibrio stolpii</name>
    <dbReference type="NCBI Taxonomy" id="960"/>
    <lineage>
        <taxon>Bacteria</taxon>
        <taxon>Pseudomonadati</taxon>
        <taxon>Bdellovibrionota</taxon>
        <taxon>Bacteriovoracia</taxon>
        <taxon>Bacteriovoracales</taxon>
        <taxon>Bacteriovoracaceae</taxon>
        <taxon>Bacteriovorax</taxon>
    </lineage>
</organism>
<dbReference type="OrthoDB" id="5292146at2"/>
<evidence type="ECO:0000313" key="2">
    <source>
        <dbReference type="Proteomes" id="UP000235584"/>
    </source>
</evidence>
<keyword evidence="2" id="KW-1185">Reference proteome</keyword>
<dbReference type="GO" id="GO:0010181">
    <property type="term" value="F:FMN binding"/>
    <property type="evidence" value="ECO:0007669"/>
    <property type="project" value="TreeGrafter"/>
</dbReference>
<dbReference type="InterPro" id="IPR029039">
    <property type="entry name" value="Flavoprotein-like_sf"/>
</dbReference>
<gene>
    <name evidence="1" type="ORF">C0V70_05070</name>
</gene>
<dbReference type="GO" id="GO:0005829">
    <property type="term" value="C:cytosol"/>
    <property type="evidence" value="ECO:0007669"/>
    <property type="project" value="TreeGrafter"/>
</dbReference>
<evidence type="ECO:0000313" key="1">
    <source>
        <dbReference type="EMBL" id="AUN97491.1"/>
    </source>
</evidence>
<dbReference type="PANTHER" id="PTHR30543:SF21">
    <property type="entry name" value="NAD(P)H-DEPENDENT FMN REDUCTASE LOT6"/>
    <property type="match status" value="1"/>
</dbReference>
<dbReference type="AlphaFoldDB" id="A0A2K9NPP2"/>